<dbReference type="GO" id="GO:0015095">
    <property type="term" value="F:magnesium ion transmembrane transporter activity"/>
    <property type="evidence" value="ECO:0007669"/>
    <property type="project" value="InterPro"/>
</dbReference>
<feature type="domain" description="CBS" evidence="9">
    <location>
        <begin position="165"/>
        <end position="227"/>
    </location>
</feature>
<sequence>MTNTLLAKFPMAASAPDAVGVLRDDRQDVAADIAALVRSAASGEHPGVTAERLCAVFENSRSGDAPEPGSAAQVARRVLAALEPERRAEIFAHLTVPAQVAMAQAMTRGEVTALVAAMPHDDRVDLLKRIPAECRQAVMPALAQAEREDIRRLSSYAEGTAGAVMTSEYAALTPEMTAAAAIEKLRLEAPDKETIYYAYVVDAARGLTGFVSLKDLILARPESLVSELMNREVIFARAGDDQEEVVKQISRYDLLALPVVDDKGVLVGIVTHDDAMDVLHQEHTEDMEKFVAIGGSHGGEAYLRTSAFGHFRNRAFWVVILAALGLVSGLIISSFESTLASLLILTLYMPMIAAAGGNVGSQSATVVIRALTLGDVRPRDALRVFLKEFQVAAMLGGILALLAFAKVSFLSHGAVLPEGVTLAKVGIVVGLALCAQVVTATILGAALPILAVRLGRDPAVAASPSLTTLVDITGLLLYFGAARIILGV</sequence>
<feature type="transmembrane region" description="Helical" evidence="8">
    <location>
        <begin position="425"/>
        <end position="454"/>
    </location>
</feature>
<keyword evidence="3" id="KW-0813">Transport</keyword>
<comment type="caution">
    <text evidence="10">The sequence shown here is derived from an EMBL/GenBank/DDBJ whole genome shotgun (WGS) entry which is preliminary data.</text>
</comment>
<dbReference type="SMART" id="SM00924">
    <property type="entry name" value="MgtE_N"/>
    <property type="match status" value="1"/>
</dbReference>
<proteinExistence type="inferred from homology"/>
<dbReference type="Pfam" id="PF01769">
    <property type="entry name" value="MgtE"/>
    <property type="match status" value="1"/>
</dbReference>
<comment type="subcellular location">
    <subcellularLocation>
        <location evidence="1">Membrane</location>
        <topology evidence="1">Multi-pass membrane protein</topology>
    </subcellularLocation>
</comment>
<name>A0A0W8G9A5_9ZZZZ</name>
<dbReference type="Pfam" id="PF03448">
    <property type="entry name" value="MgtE_N"/>
    <property type="match status" value="1"/>
</dbReference>
<reference evidence="10" key="1">
    <citation type="journal article" date="2015" name="Proc. Natl. Acad. Sci. U.S.A.">
        <title>Networks of energetic and metabolic interactions define dynamics in microbial communities.</title>
        <authorList>
            <person name="Embree M."/>
            <person name="Liu J.K."/>
            <person name="Al-Bassam M.M."/>
            <person name="Zengler K."/>
        </authorList>
    </citation>
    <scope>NUCLEOTIDE SEQUENCE</scope>
</reference>
<dbReference type="SUPFAM" id="SSF161093">
    <property type="entry name" value="MgtE membrane domain-like"/>
    <property type="match status" value="1"/>
</dbReference>
<evidence type="ECO:0000259" key="9">
    <source>
        <dbReference type="PROSITE" id="PS51371"/>
    </source>
</evidence>
<dbReference type="EMBL" id="LNQE01000046">
    <property type="protein sequence ID" value="KUG29722.1"/>
    <property type="molecule type" value="Genomic_DNA"/>
</dbReference>
<feature type="transmembrane region" description="Helical" evidence="8">
    <location>
        <begin position="466"/>
        <end position="486"/>
    </location>
</feature>
<keyword evidence="4 8" id="KW-0812">Transmembrane</keyword>
<gene>
    <name evidence="10" type="ORF">ASZ90_000388</name>
</gene>
<dbReference type="Pfam" id="PF00571">
    <property type="entry name" value="CBS"/>
    <property type="match status" value="2"/>
</dbReference>
<dbReference type="InterPro" id="IPR038076">
    <property type="entry name" value="MgtE_N_sf"/>
</dbReference>
<evidence type="ECO:0000256" key="1">
    <source>
        <dbReference type="ARBA" id="ARBA00004141"/>
    </source>
</evidence>
<dbReference type="CDD" id="cd04606">
    <property type="entry name" value="CBS_pair_Mg_transporter"/>
    <property type="match status" value="1"/>
</dbReference>
<feature type="transmembrane region" description="Helical" evidence="8">
    <location>
        <begin position="384"/>
        <end position="405"/>
    </location>
</feature>
<evidence type="ECO:0000256" key="4">
    <source>
        <dbReference type="ARBA" id="ARBA00022692"/>
    </source>
</evidence>
<keyword evidence="6 8" id="KW-1133">Transmembrane helix</keyword>
<dbReference type="PROSITE" id="PS51371">
    <property type="entry name" value="CBS"/>
    <property type="match status" value="2"/>
</dbReference>
<dbReference type="InterPro" id="IPR006667">
    <property type="entry name" value="SLC41_membr_dom"/>
</dbReference>
<protein>
    <submittedName>
        <fullName evidence="10">Mg/co/ni transporter mgte / cbs domain</fullName>
    </submittedName>
</protein>
<dbReference type="InterPro" id="IPR006668">
    <property type="entry name" value="Mg_transptr_MgtE_intracell_dom"/>
</dbReference>
<keyword evidence="7 8" id="KW-0472">Membrane</keyword>
<dbReference type="InterPro" id="IPR046342">
    <property type="entry name" value="CBS_dom_sf"/>
</dbReference>
<dbReference type="Gene3D" id="1.10.357.20">
    <property type="entry name" value="SLC41 divalent cation transporters, integral membrane domain"/>
    <property type="match status" value="1"/>
</dbReference>
<comment type="similarity">
    <text evidence="2">Belongs to the SLC41A transporter family.</text>
</comment>
<dbReference type="InterPro" id="IPR006669">
    <property type="entry name" value="MgtE_transporter"/>
</dbReference>
<organism evidence="10">
    <name type="scientific">hydrocarbon metagenome</name>
    <dbReference type="NCBI Taxonomy" id="938273"/>
    <lineage>
        <taxon>unclassified sequences</taxon>
        <taxon>metagenomes</taxon>
        <taxon>ecological metagenomes</taxon>
    </lineage>
</organism>
<dbReference type="GO" id="GO:0016020">
    <property type="term" value="C:membrane"/>
    <property type="evidence" value="ECO:0007669"/>
    <property type="project" value="UniProtKB-SubCell"/>
</dbReference>
<dbReference type="NCBIfam" id="TIGR00400">
    <property type="entry name" value="mgtE"/>
    <property type="match status" value="1"/>
</dbReference>
<dbReference type="SMART" id="SM00116">
    <property type="entry name" value="CBS"/>
    <property type="match status" value="2"/>
</dbReference>
<dbReference type="InterPro" id="IPR000644">
    <property type="entry name" value="CBS_dom"/>
</dbReference>
<evidence type="ECO:0000256" key="3">
    <source>
        <dbReference type="ARBA" id="ARBA00022448"/>
    </source>
</evidence>
<dbReference type="PANTHER" id="PTHR43773:SF1">
    <property type="entry name" value="MAGNESIUM TRANSPORTER MGTE"/>
    <property type="match status" value="1"/>
</dbReference>
<dbReference type="SUPFAM" id="SSF158791">
    <property type="entry name" value="MgtE N-terminal domain-like"/>
    <property type="match status" value="1"/>
</dbReference>
<dbReference type="Gene3D" id="3.10.580.10">
    <property type="entry name" value="CBS-domain"/>
    <property type="match status" value="1"/>
</dbReference>
<dbReference type="SUPFAM" id="SSF54631">
    <property type="entry name" value="CBS-domain pair"/>
    <property type="match status" value="1"/>
</dbReference>
<evidence type="ECO:0000256" key="5">
    <source>
        <dbReference type="ARBA" id="ARBA00022842"/>
    </source>
</evidence>
<evidence type="ECO:0000256" key="8">
    <source>
        <dbReference type="SAM" id="Phobius"/>
    </source>
</evidence>
<feature type="transmembrane region" description="Helical" evidence="8">
    <location>
        <begin position="347"/>
        <end position="372"/>
    </location>
</feature>
<evidence type="ECO:0000256" key="2">
    <source>
        <dbReference type="ARBA" id="ARBA00009749"/>
    </source>
</evidence>
<dbReference type="PANTHER" id="PTHR43773">
    <property type="entry name" value="MAGNESIUM TRANSPORTER MGTE"/>
    <property type="match status" value="1"/>
</dbReference>
<evidence type="ECO:0000256" key="6">
    <source>
        <dbReference type="ARBA" id="ARBA00022989"/>
    </source>
</evidence>
<dbReference type="AlphaFoldDB" id="A0A0W8G9A5"/>
<feature type="domain" description="CBS" evidence="9">
    <location>
        <begin position="229"/>
        <end position="285"/>
    </location>
</feature>
<evidence type="ECO:0000313" key="10">
    <source>
        <dbReference type="EMBL" id="KUG29722.1"/>
    </source>
</evidence>
<dbReference type="InterPro" id="IPR036739">
    <property type="entry name" value="SLC41_membr_dom_sf"/>
</dbReference>
<dbReference type="Gene3D" id="1.25.60.10">
    <property type="entry name" value="MgtE N-terminal domain-like"/>
    <property type="match status" value="1"/>
</dbReference>
<feature type="transmembrane region" description="Helical" evidence="8">
    <location>
        <begin position="315"/>
        <end position="335"/>
    </location>
</feature>
<accession>A0A0W8G9A5</accession>
<evidence type="ECO:0000256" key="7">
    <source>
        <dbReference type="ARBA" id="ARBA00023136"/>
    </source>
</evidence>
<keyword evidence="5" id="KW-0460">Magnesium</keyword>